<feature type="domain" description="2-oxoacid dehydrogenase acyltransferase catalytic" evidence="1">
    <location>
        <begin position="1"/>
        <end position="29"/>
    </location>
</feature>
<reference evidence="2 3" key="1">
    <citation type="submission" date="2022-07" db="EMBL/GenBank/DDBJ databases">
        <title>Genome Analysis of Selected Gammaproteobacteria from Nigerian Food snails.</title>
        <authorList>
            <person name="Okafor A.C."/>
        </authorList>
    </citation>
    <scope>NUCLEOTIDE SEQUENCE [LARGE SCALE GENOMIC DNA]</scope>
    <source>
        <strain evidence="2 3">Awg 2</strain>
    </source>
</reference>
<dbReference type="InterPro" id="IPR023213">
    <property type="entry name" value="CAT-like_dom_sf"/>
</dbReference>
<sequence length="29" mass="3147">DHRVINGAAAARFTKRLGDVLADIRALLL</sequence>
<evidence type="ECO:0000313" key="3">
    <source>
        <dbReference type="Proteomes" id="UP001211689"/>
    </source>
</evidence>
<feature type="non-terminal residue" evidence="2">
    <location>
        <position position="1"/>
    </location>
</feature>
<organism evidence="2 3">
    <name type="scientific">Metapseudomonas resinovorans</name>
    <name type="common">Pseudomonas resinovorans</name>
    <dbReference type="NCBI Taxonomy" id="53412"/>
    <lineage>
        <taxon>Bacteria</taxon>
        <taxon>Pseudomonadati</taxon>
        <taxon>Pseudomonadota</taxon>
        <taxon>Gammaproteobacteria</taxon>
        <taxon>Pseudomonadales</taxon>
        <taxon>Pseudomonadaceae</taxon>
        <taxon>Metapseudomonas</taxon>
    </lineage>
</organism>
<dbReference type="InterPro" id="IPR001078">
    <property type="entry name" value="2-oxoacid_DH_actylTfrase"/>
</dbReference>
<gene>
    <name evidence="2" type="ORF">NNO07_23580</name>
</gene>
<evidence type="ECO:0000259" key="1">
    <source>
        <dbReference type="Pfam" id="PF00198"/>
    </source>
</evidence>
<accession>A0ABT4YBZ5</accession>
<name>A0ABT4YBZ5_METRE</name>
<dbReference type="SUPFAM" id="SSF52777">
    <property type="entry name" value="CoA-dependent acyltransferases"/>
    <property type="match status" value="1"/>
</dbReference>
<protein>
    <submittedName>
        <fullName evidence="2">2-oxo acid dehydrogenase subunit E2</fullName>
    </submittedName>
</protein>
<dbReference type="Proteomes" id="UP001211689">
    <property type="component" value="Unassembled WGS sequence"/>
</dbReference>
<keyword evidence="3" id="KW-1185">Reference proteome</keyword>
<proteinExistence type="predicted"/>
<comment type="caution">
    <text evidence="2">The sequence shown here is derived from an EMBL/GenBank/DDBJ whole genome shotgun (WGS) entry which is preliminary data.</text>
</comment>
<dbReference type="RefSeq" id="WP_271472134.1">
    <property type="nucleotide sequence ID" value="NZ_JANEWF010000038.1"/>
</dbReference>
<dbReference type="Gene3D" id="3.30.559.10">
    <property type="entry name" value="Chloramphenicol acetyltransferase-like domain"/>
    <property type="match status" value="1"/>
</dbReference>
<evidence type="ECO:0000313" key="2">
    <source>
        <dbReference type="EMBL" id="MDA8486055.1"/>
    </source>
</evidence>
<dbReference type="Pfam" id="PF00198">
    <property type="entry name" value="2-oxoacid_dh"/>
    <property type="match status" value="1"/>
</dbReference>
<dbReference type="EMBL" id="JANEWF010000038">
    <property type="protein sequence ID" value="MDA8486055.1"/>
    <property type="molecule type" value="Genomic_DNA"/>
</dbReference>